<keyword evidence="3" id="KW-0472">Membrane</keyword>
<name>A0ABP6PK38_9ACTN</name>
<feature type="region of interest" description="Disordered" evidence="2">
    <location>
        <begin position="196"/>
        <end position="241"/>
    </location>
</feature>
<evidence type="ECO:0000313" key="6">
    <source>
        <dbReference type="Proteomes" id="UP001499924"/>
    </source>
</evidence>
<dbReference type="RefSeq" id="WP_344690719.1">
    <property type="nucleotide sequence ID" value="NZ_BAAAVV010000013.1"/>
</dbReference>
<proteinExistence type="inferred from homology"/>
<evidence type="ECO:0000256" key="2">
    <source>
        <dbReference type="SAM" id="MobiDB-lite"/>
    </source>
</evidence>
<dbReference type="EMBL" id="BAAAVV010000013">
    <property type="protein sequence ID" value="GAA3180984.1"/>
    <property type="molecule type" value="Genomic_DNA"/>
</dbReference>
<dbReference type="Pfam" id="PF02397">
    <property type="entry name" value="Bac_transf"/>
    <property type="match status" value="1"/>
</dbReference>
<keyword evidence="3" id="KW-1133">Transmembrane helix</keyword>
<dbReference type="InterPro" id="IPR003362">
    <property type="entry name" value="Bact_transf"/>
</dbReference>
<feature type="transmembrane region" description="Helical" evidence="3">
    <location>
        <begin position="20"/>
        <end position="41"/>
    </location>
</feature>
<dbReference type="PANTHER" id="PTHR30576:SF8">
    <property type="entry name" value="UNDECAPRENYL-PHOSPHATE GALACTOSE PHOSPHOTRANSFERASE"/>
    <property type="match status" value="1"/>
</dbReference>
<keyword evidence="3" id="KW-0812">Transmembrane</keyword>
<comment type="similarity">
    <text evidence="1">Belongs to the bacterial sugar transferase family.</text>
</comment>
<evidence type="ECO:0000256" key="1">
    <source>
        <dbReference type="ARBA" id="ARBA00006464"/>
    </source>
</evidence>
<dbReference type="PANTHER" id="PTHR30576">
    <property type="entry name" value="COLANIC BIOSYNTHESIS UDP-GLUCOSE LIPID CARRIER TRANSFERASE"/>
    <property type="match status" value="1"/>
</dbReference>
<sequence>MTITARRYRGGNGLRRAVDVILAAAAAVVLAPVTAVAALLVRWRMGPPALFWQRRSGLYGREFDICKFRTMRAERYAGEPDPERLTSLGRVLRSTSLDELPQLWNVLRGEMALIGPRPTLPEQVAHYDMRQRGRLAVRPGITGWAQVEARNSIPWPERIELDLWYVEHRSWALDGRIVLFTAVRLLRPRGVTAVGGINPGFPQPAESPQPKAALSDECPGPRNQSQDGSLRGGDSIGLRAC</sequence>
<reference evidence="6" key="1">
    <citation type="journal article" date="2019" name="Int. J. Syst. Evol. Microbiol.">
        <title>The Global Catalogue of Microorganisms (GCM) 10K type strain sequencing project: providing services to taxonomists for standard genome sequencing and annotation.</title>
        <authorList>
            <consortium name="The Broad Institute Genomics Platform"/>
            <consortium name="The Broad Institute Genome Sequencing Center for Infectious Disease"/>
            <person name="Wu L."/>
            <person name="Ma J."/>
        </authorList>
    </citation>
    <scope>NUCLEOTIDE SEQUENCE [LARGE SCALE GENOMIC DNA]</scope>
    <source>
        <strain evidence="6">JCM 15614</strain>
    </source>
</reference>
<evidence type="ECO:0000256" key="3">
    <source>
        <dbReference type="SAM" id="Phobius"/>
    </source>
</evidence>
<feature type="domain" description="Bacterial sugar transferase" evidence="4">
    <location>
        <begin position="15"/>
        <end position="186"/>
    </location>
</feature>
<dbReference type="Proteomes" id="UP001499924">
    <property type="component" value="Unassembled WGS sequence"/>
</dbReference>
<gene>
    <name evidence="5" type="ORF">GCM10010531_38960</name>
</gene>
<protein>
    <recommendedName>
        <fullName evidence="4">Bacterial sugar transferase domain-containing protein</fullName>
    </recommendedName>
</protein>
<evidence type="ECO:0000259" key="4">
    <source>
        <dbReference type="Pfam" id="PF02397"/>
    </source>
</evidence>
<organism evidence="5 6">
    <name type="scientific">Blastococcus jejuensis</name>
    <dbReference type="NCBI Taxonomy" id="351224"/>
    <lineage>
        <taxon>Bacteria</taxon>
        <taxon>Bacillati</taxon>
        <taxon>Actinomycetota</taxon>
        <taxon>Actinomycetes</taxon>
        <taxon>Geodermatophilales</taxon>
        <taxon>Geodermatophilaceae</taxon>
        <taxon>Blastococcus</taxon>
    </lineage>
</organism>
<accession>A0ABP6PK38</accession>
<evidence type="ECO:0000313" key="5">
    <source>
        <dbReference type="EMBL" id="GAA3180984.1"/>
    </source>
</evidence>
<keyword evidence="6" id="KW-1185">Reference proteome</keyword>
<comment type="caution">
    <text evidence="5">The sequence shown here is derived from an EMBL/GenBank/DDBJ whole genome shotgun (WGS) entry which is preliminary data.</text>
</comment>